<comment type="caution">
    <text evidence="2">The sequence shown here is derived from an EMBL/GenBank/DDBJ whole genome shotgun (WGS) entry which is preliminary data.</text>
</comment>
<evidence type="ECO:0000313" key="2">
    <source>
        <dbReference type="EMBL" id="MFC5453885.1"/>
    </source>
</evidence>
<evidence type="ECO:0000313" key="3">
    <source>
        <dbReference type="Proteomes" id="UP001596052"/>
    </source>
</evidence>
<evidence type="ECO:0000256" key="1">
    <source>
        <dbReference type="SAM" id="MobiDB-lite"/>
    </source>
</evidence>
<reference evidence="3" key="1">
    <citation type="journal article" date="2019" name="Int. J. Syst. Evol. Microbiol.">
        <title>The Global Catalogue of Microorganisms (GCM) 10K type strain sequencing project: providing services to taxonomists for standard genome sequencing and annotation.</title>
        <authorList>
            <consortium name="The Broad Institute Genomics Platform"/>
            <consortium name="The Broad Institute Genome Sequencing Center for Infectious Disease"/>
            <person name="Wu L."/>
            <person name="Ma J."/>
        </authorList>
    </citation>
    <scope>NUCLEOTIDE SEQUENCE [LARGE SCALE GENOMIC DNA]</scope>
    <source>
        <strain evidence="3">CGMCC 4.1469</strain>
    </source>
</reference>
<dbReference type="EMBL" id="JBHSMQ010000001">
    <property type="protein sequence ID" value="MFC5453885.1"/>
    <property type="molecule type" value="Genomic_DNA"/>
</dbReference>
<dbReference type="Proteomes" id="UP001596052">
    <property type="component" value="Unassembled WGS sequence"/>
</dbReference>
<protein>
    <submittedName>
        <fullName evidence="2">Uncharacterized protein</fullName>
    </submittedName>
</protein>
<sequence>MKRKLQAAALLLIFGVLKLPLEQKVTHDLRTMRLVDAPLHLGVKGNMGQMGLAAAFGGLRGLIATIFQLRAHVEFTRVNWAQVDKYYGFVTQLQPRVARYWEEASWHMAYNAASYYLYNKELKAGLRGTLYRDYVQRGIDLLKEGLSLMPDNARLWQKLGDLHWNRSKDFKASGDAYLSAFQHGGLNFTERFAGYAYAQSNDPDSWAKGYAILKKLYDEKKSTPGLIEFLKMLEQNLHIPAAQRIPDAGPVRTTPDPQSGPLRQ</sequence>
<feature type="region of interest" description="Disordered" evidence="1">
    <location>
        <begin position="243"/>
        <end position="264"/>
    </location>
</feature>
<keyword evidence="3" id="KW-1185">Reference proteome</keyword>
<proteinExistence type="predicted"/>
<name>A0ABW0KK96_9BACT</name>
<dbReference type="RefSeq" id="WP_377163399.1">
    <property type="nucleotide sequence ID" value="NZ_JBHSMQ010000001.1"/>
</dbReference>
<organism evidence="2 3">
    <name type="scientific">Prosthecobacter fluviatilis</name>
    <dbReference type="NCBI Taxonomy" id="445931"/>
    <lineage>
        <taxon>Bacteria</taxon>
        <taxon>Pseudomonadati</taxon>
        <taxon>Verrucomicrobiota</taxon>
        <taxon>Verrucomicrobiia</taxon>
        <taxon>Verrucomicrobiales</taxon>
        <taxon>Verrucomicrobiaceae</taxon>
        <taxon>Prosthecobacter</taxon>
    </lineage>
</organism>
<accession>A0ABW0KK96</accession>
<gene>
    <name evidence="2" type="ORF">ACFQDI_03370</name>
</gene>